<dbReference type="HOGENOM" id="CLU_019326_0_0_1"/>
<accession>X2AWD4</accession>
<dbReference type="InterPro" id="IPR000834">
    <property type="entry name" value="Peptidase_M14"/>
</dbReference>
<keyword evidence="6" id="KW-0645">Protease</keyword>
<dbReference type="Gene3D" id="3.30.70.340">
    <property type="entry name" value="Metallocarboxypeptidase-like"/>
    <property type="match status" value="1"/>
</dbReference>
<proteinExistence type="inferred from homology"/>
<dbReference type="OMA" id="IGHITEY"/>
<feature type="active site" description="Proton donor/acceptor" evidence="14">
    <location>
        <position position="387"/>
    </location>
</feature>
<dbReference type="EnsemblMetazoa" id="CapteT225067">
    <property type="protein sequence ID" value="CapteP225067"/>
    <property type="gene ID" value="CapteG225067"/>
</dbReference>
<evidence type="ECO:0000256" key="7">
    <source>
        <dbReference type="ARBA" id="ARBA00022723"/>
    </source>
</evidence>
<dbReference type="GO" id="GO:0006508">
    <property type="term" value="P:proteolysis"/>
    <property type="evidence" value="ECO:0007669"/>
    <property type="project" value="UniProtKB-KW"/>
</dbReference>
<dbReference type="InterPro" id="IPR036990">
    <property type="entry name" value="M14A-like_propep"/>
</dbReference>
<dbReference type="SUPFAM" id="SSF53187">
    <property type="entry name" value="Zn-dependent exopeptidases"/>
    <property type="match status" value="1"/>
</dbReference>
<keyword evidence="10" id="KW-0862">Zinc</keyword>
<dbReference type="GO" id="GO:0004181">
    <property type="term" value="F:metallocarboxypeptidase activity"/>
    <property type="evidence" value="ECO:0007669"/>
    <property type="project" value="InterPro"/>
</dbReference>
<dbReference type="SUPFAM" id="SSF54897">
    <property type="entry name" value="Protease propeptides/inhibitors"/>
    <property type="match status" value="1"/>
</dbReference>
<evidence type="ECO:0000256" key="6">
    <source>
        <dbReference type="ARBA" id="ARBA00022670"/>
    </source>
</evidence>
<evidence type="ECO:0000256" key="13">
    <source>
        <dbReference type="ARBA" id="ARBA00057299"/>
    </source>
</evidence>
<comment type="subcellular location">
    <subcellularLocation>
        <location evidence="2">Secreted</location>
    </subcellularLocation>
</comment>
<evidence type="ECO:0000256" key="4">
    <source>
        <dbReference type="ARBA" id="ARBA00022525"/>
    </source>
</evidence>
<evidence type="ECO:0000259" key="16">
    <source>
        <dbReference type="PROSITE" id="PS52035"/>
    </source>
</evidence>
<feature type="signal peptide" evidence="15">
    <location>
        <begin position="1"/>
        <end position="21"/>
    </location>
</feature>
<dbReference type="AlphaFoldDB" id="X2AWD4"/>
<reference evidence="18" key="2">
    <citation type="journal article" date="2013" name="Nature">
        <title>Insights into bilaterian evolution from three spiralian genomes.</title>
        <authorList>
            <person name="Simakov O."/>
            <person name="Marletaz F."/>
            <person name="Cho S.J."/>
            <person name="Edsinger-Gonzales E."/>
            <person name="Havlak P."/>
            <person name="Hellsten U."/>
            <person name="Kuo D.H."/>
            <person name="Larsson T."/>
            <person name="Lv J."/>
            <person name="Arendt D."/>
            <person name="Savage R."/>
            <person name="Osoegawa K."/>
            <person name="de Jong P."/>
            <person name="Grimwood J."/>
            <person name="Chapman J.A."/>
            <person name="Shapiro H."/>
            <person name="Aerts A."/>
            <person name="Otillar R.P."/>
            <person name="Terry A.Y."/>
            <person name="Boore J.L."/>
            <person name="Grigoriev I.V."/>
            <person name="Lindberg D.R."/>
            <person name="Seaver E.C."/>
            <person name="Weisblat D.A."/>
            <person name="Putnam N.H."/>
            <person name="Rokhsar D.S."/>
        </authorList>
    </citation>
    <scope>NUCLEOTIDE SEQUENCE</scope>
    <source>
        <strain evidence="18">I ESC-2004</strain>
    </source>
</reference>
<dbReference type="InterPro" id="IPR003146">
    <property type="entry name" value="M14A_act_pep"/>
</dbReference>
<dbReference type="Gene3D" id="3.40.630.10">
    <property type="entry name" value="Zn peptidases"/>
    <property type="match status" value="1"/>
</dbReference>
<dbReference type="PRINTS" id="PR00765">
    <property type="entry name" value="CRBOXYPTASEA"/>
</dbReference>
<evidence type="ECO:0000256" key="2">
    <source>
        <dbReference type="ARBA" id="ARBA00004613"/>
    </source>
</evidence>
<evidence type="ECO:0000256" key="8">
    <source>
        <dbReference type="ARBA" id="ARBA00022729"/>
    </source>
</evidence>
<comment type="similarity">
    <text evidence="3 14">Belongs to the peptidase M14 family.</text>
</comment>
<dbReference type="Pfam" id="PF00246">
    <property type="entry name" value="Peptidase_M14"/>
    <property type="match status" value="1"/>
</dbReference>
<evidence type="ECO:0000256" key="15">
    <source>
        <dbReference type="SAM" id="SignalP"/>
    </source>
</evidence>
<keyword evidence="7" id="KW-0479">Metal-binding</keyword>
<dbReference type="GO" id="GO:0008270">
    <property type="term" value="F:zinc ion binding"/>
    <property type="evidence" value="ECO:0007669"/>
    <property type="project" value="InterPro"/>
</dbReference>
<evidence type="ECO:0000256" key="5">
    <source>
        <dbReference type="ARBA" id="ARBA00022645"/>
    </source>
</evidence>
<keyword evidence="8 15" id="KW-0732">Signal</keyword>
<feature type="domain" description="Peptidase M14" evidence="16">
    <location>
        <begin position="125"/>
        <end position="427"/>
    </location>
</feature>
<evidence type="ECO:0000256" key="9">
    <source>
        <dbReference type="ARBA" id="ARBA00022801"/>
    </source>
</evidence>
<dbReference type="FunFam" id="3.40.630.10:FF:000040">
    <property type="entry name" value="zinc carboxypeptidase"/>
    <property type="match status" value="1"/>
</dbReference>
<reference evidence="17" key="3">
    <citation type="submission" date="2015-06" db="UniProtKB">
        <authorList>
            <consortium name="EnsemblMetazoa"/>
        </authorList>
    </citation>
    <scope>IDENTIFICATION</scope>
</reference>
<dbReference type="EMBL" id="AMQN01011987">
    <property type="status" value="NOT_ANNOTATED_CDS"/>
    <property type="molecule type" value="Genomic_DNA"/>
</dbReference>
<evidence type="ECO:0000256" key="12">
    <source>
        <dbReference type="ARBA" id="ARBA00023157"/>
    </source>
</evidence>
<dbReference type="SMART" id="SM00631">
    <property type="entry name" value="Zn_pept"/>
    <property type="match status" value="1"/>
</dbReference>
<feature type="chain" id="PRO_5004948995" description="Peptidase M14 domain-containing protein" evidence="15">
    <location>
        <begin position="22"/>
        <end position="478"/>
    </location>
</feature>
<evidence type="ECO:0000256" key="10">
    <source>
        <dbReference type="ARBA" id="ARBA00022833"/>
    </source>
</evidence>
<organism evidence="17 18">
    <name type="scientific">Capitella teleta</name>
    <name type="common">Polychaete worm</name>
    <dbReference type="NCBI Taxonomy" id="283909"/>
    <lineage>
        <taxon>Eukaryota</taxon>
        <taxon>Metazoa</taxon>
        <taxon>Spiralia</taxon>
        <taxon>Lophotrochozoa</taxon>
        <taxon>Annelida</taxon>
        <taxon>Polychaeta</taxon>
        <taxon>Sedentaria</taxon>
        <taxon>Scolecida</taxon>
        <taxon>Capitellidae</taxon>
        <taxon>Capitella</taxon>
    </lineage>
</organism>
<dbReference type="Pfam" id="PF02244">
    <property type="entry name" value="Propep_M14"/>
    <property type="match status" value="1"/>
</dbReference>
<comment type="cofactor">
    <cofactor evidence="1">
        <name>Zn(2+)</name>
        <dbReference type="ChEBI" id="CHEBI:29105"/>
    </cofactor>
</comment>
<evidence type="ECO:0000256" key="1">
    <source>
        <dbReference type="ARBA" id="ARBA00001947"/>
    </source>
</evidence>
<keyword evidence="5" id="KW-0121">Carboxypeptidase</keyword>
<protein>
    <recommendedName>
        <fullName evidence="16">Peptidase M14 domain-containing protein</fullName>
    </recommendedName>
</protein>
<dbReference type="PROSITE" id="PS52035">
    <property type="entry name" value="PEPTIDASE_M14"/>
    <property type="match status" value="1"/>
</dbReference>
<keyword evidence="9" id="KW-0378">Hydrolase</keyword>
<evidence type="ECO:0000313" key="18">
    <source>
        <dbReference type="Proteomes" id="UP000014760"/>
    </source>
</evidence>
<dbReference type="GO" id="GO:0005615">
    <property type="term" value="C:extracellular space"/>
    <property type="evidence" value="ECO:0007669"/>
    <property type="project" value="TreeGrafter"/>
</dbReference>
<name>X2AWD4_CAPTE</name>
<reference evidence="18" key="1">
    <citation type="submission" date="2012-12" db="EMBL/GenBank/DDBJ databases">
        <authorList>
            <person name="Hellsten U."/>
            <person name="Grimwood J."/>
            <person name="Chapman J.A."/>
            <person name="Shapiro H."/>
            <person name="Aerts A."/>
            <person name="Otillar R.P."/>
            <person name="Terry A.Y."/>
            <person name="Boore J.L."/>
            <person name="Simakov O."/>
            <person name="Marletaz F."/>
            <person name="Cho S.-J."/>
            <person name="Edsinger-Gonzales E."/>
            <person name="Havlak P."/>
            <person name="Kuo D.-H."/>
            <person name="Larsson T."/>
            <person name="Lv J."/>
            <person name="Arendt D."/>
            <person name="Savage R."/>
            <person name="Osoegawa K."/>
            <person name="de Jong P."/>
            <person name="Lindberg D.R."/>
            <person name="Seaver E.C."/>
            <person name="Weisblat D.A."/>
            <person name="Putnam N.H."/>
            <person name="Grigoriev I.V."/>
            <person name="Rokhsar D.S."/>
        </authorList>
    </citation>
    <scope>NUCLEOTIDE SEQUENCE</scope>
    <source>
        <strain evidence="18">I ESC-2004</strain>
    </source>
</reference>
<dbReference type="Proteomes" id="UP000014760">
    <property type="component" value="Unassembled WGS sequence"/>
</dbReference>
<evidence type="ECO:0000256" key="3">
    <source>
        <dbReference type="ARBA" id="ARBA00005988"/>
    </source>
</evidence>
<sequence>MDRCWMFSVAWLSVSIFHTFAMRYDGHKLVQLKLPSADTWSAAYDLLTNYTDQQGIDIWRPLDFNLRVDIQMTDDVIKSLRGRLKNLNIEHDILMDDIQSLIDFQERERRRRKRYADPVRRVVGHYASYDEIVEWMEHVATTSPDIAEVFSIGKTLSGRDMRVLKLGVPKPNKWSVFVDAGIHSREWIAPATVIYMANQLIEGYLYGDYEAEQMLESLDWYILPLINIDGYEHSFSKNRLWRKNRRLHKNGCVGVDLNRNWNFHWGEVNASPDPCNDLYRGDSASSEPEVQNMANFLMEQSNAMIAYISYHSYGQRIFTRWDFSADESPDDHHELLSLAIRAADAISAVNDVQYDAGISPELMDPFGGGSADWAKGVANIKYSYLVELRDRATASGRGHYGFLLPPDHIRPSGEENWAGMKVIAKEIMAQYGHVPAPTVERRIGKKKEVAKDALNRGSSCVLSKFVIITLLFSLCYLS</sequence>
<keyword evidence="4" id="KW-0964">Secreted</keyword>
<evidence type="ECO:0000313" key="17">
    <source>
        <dbReference type="EnsemblMetazoa" id="CapteP225067"/>
    </source>
</evidence>
<evidence type="ECO:0000256" key="11">
    <source>
        <dbReference type="ARBA" id="ARBA00023049"/>
    </source>
</evidence>
<comment type="function">
    <text evidence="13">Involved in the digestion of the blood meal.</text>
</comment>
<keyword evidence="18" id="KW-1185">Reference proteome</keyword>
<dbReference type="PANTHER" id="PTHR11705:SF91">
    <property type="entry name" value="FI01817P-RELATED"/>
    <property type="match status" value="1"/>
</dbReference>
<dbReference type="PANTHER" id="PTHR11705">
    <property type="entry name" value="PROTEASE FAMILY M14 CARBOXYPEPTIDASE A,B"/>
    <property type="match status" value="1"/>
</dbReference>
<keyword evidence="12" id="KW-1015">Disulfide bond</keyword>
<keyword evidence="11" id="KW-0482">Metalloprotease</keyword>
<evidence type="ECO:0000256" key="14">
    <source>
        <dbReference type="PROSITE-ProRule" id="PRU01379"/>
    </source>
</evidence>
<dbReference type="CDD" id="cd03860">
    <property type="entry name" value="M14_CP_A-B_like"/>
    <property type="match status" value="1"/>
</dbReference>